<dbReference type="PANTHER" id="PTHR12936">
    <property type="entry name" value="ANAPHASE-PROMOTING COMPLEX 10"/>
    <property type="match status" value="1"/>
</dbReference>
<proteinExistence type="inferred from homology"/>
<keyword evidence="9" id="KW-1185">Reference proteome</keyword>
<dbReference type="GO" id="GO:0051301">
    <property type="term" value="P:cell division"/>
    <property type="evidence" value="ECO:0007669"/>
    <property type="project" value="UniProtKB-KW"/>
</dbReference>
<dbReference type="CDD" id="cd08366">
    <property type="entry name" value="APC10"/>
    <property type="match status" value="1"/>
</dbReference>
<dbReference type="InterPro" id="IPR016901">
    <property type="entry name" value="APC10/Doc1"/>
</dbReference>
<organism evidence="8 9">
    <name type="scientific">Tritrichomonas foetus</name>
    <dbReference type="NCBI Taxonomy" id="1144522"/>
    <lineage>
        <taxon>Eukaryota</taxon>
        <taxon>Metamonada</taxon>
        <taxon>Parabasalia</taxon>
        <taxon>Tritrichomonadida</taxon>
        <taxon>Tritrichomonadidae</taxon>
        <taxon>Tritrichomonas</taxon>
    </lineage>
</organism>
<dbReference type="SUPFAM" id="SSF49785">
    <property type="entry name" value="Galactose-binding domain-like"/>
    <property type="match status" value="1"/>
</dbReference>
<comment type="function">
    <text evidence="6">Component of the anaphase promoting complex/cyclosome (APC/C), a cell cycle-regulated E3 ubiquitin-protein ligase complex that controls progression through mitosis and the G1 phase of the cell cycle.</text>
</comment>
<dbReference type="AlphaFoldDB" id="A0A1J4JB94"/>
<sequence>MRSLTYRDMTKSALWTVSTVKGGYDISSMFDNKTDTFWQSDAIPPHWICAQFSKQTMLSKLSLYLAIQQDETYTPTELVIHVGTDPMNLTEFKKEQLVHFQGWVDIDLNVSTIFLKISFTKNHQGGRDSRIRQIKLLGAPYSPCIDSSVCFLSPEVTKFLSIR</sequence>
<dbReference type="RefSeq" id="XP_068349591.1">
    <property type="nucleotide sequence ID" value="XM_068511387.1"/>
</dbReference>
<dbReference type="OrthoDB" id="24948at2759"/>
<keyword evidence="2 6" id="KW-0132">Cell division</keyword>
<evidence type="ECO:0000256" key="4">
    <source>
        <dbReference type="ARBA" id="ARBA00022786"/>
    </source>
</evidence>
<evidence type="ECO:0000313" key="8">
    <source>
        <dbReference type="EMBL" id="OHS96454.1"/>
    </source>
</evidence>
<dbReference type="Pfam" id="PF03256">
    <property type="entry name" value="ANAPC10"/>
    <property type="match status" value="1"/>
</dbReference>
<gene>
    <name evidence="8" type="ORF">TRFO_37371</name>
</gene>
<evidence type="ECO:0000256" key="2">
    <source>
        <dbReference type="ARBA" id="ARBA00022618"/>
    </source>
</evidence>
<evidence type="ECO:0000313" key="9">
    <source>
        <dbReference type="Proteomes" id="UP000179807"/>
    </source>
</evidence>
<dbReference type="EMBL" id="MLAK01001175">
    <property type="protein sequence ID" value="OHS96454.1"/>
    <property type="molecule type" value="Genomic_DNA"/>
</dbReference>
<dbReference type="VEuPathDB" id="TrichDB:TRFO_37371"/>
<reference evidence="8" key="1">
    <citation type="submission" date="2016-10" db="EMBL/GenBank/DDBJ databases">
        <authorList>
            <person name="Benchimol M."/>
            <person name="Almeida L.G."/>
            <person name="Vasconcelos A.T."/>
            <person name="Perreira-Neves A."/>
            <person name="Rosa I.A."/>
            <person name="Tasca T."/>
            <person name="Bogo M.R."/>
            <person name="de Souza W."/>
        </authorList>
    </citation>
    <scope>NUCLEOTIDE SEQUENCE [LARGE SCALE GENOMIC DNA]</scope>
    <source>
        <strain evidence="8">K</strain>
    </source>
</reference>
<accession>A0A1J4JB94</accession>
<keyword evidence="3 6" id="KW-0498">Mitosis</keyword>
<dbReference type="PANTHER" id="PTHR12936:SF0">
    <property type="entry name" value="ANAPHASE-PROMOTING COMPLEX SUBUNIT 10"/>
    <property type="match status" value="1"/>
</dbReference>
<dbReference type="Gene3D" id="2.60.120.260">
    <property type="entry name" value="Galactose-binding domain-like"/>
    <property type="match status" value="1"/>
</dbReference>
<dbReference type="InterPro" id="IPR004939">
    <property type="entry name" value="APC_su10/DOC_dom"/>
</dbReference>
<evidence type="ECO:0000256" key="1">
    <source>
        <dbReference type="ARBA" id="ARBA00006762"/>
    </source>
</evidence>
<evidence type="ECO:0000256" key="5">
    <source>
        <dbReference type="ARBA" id="ARBA00023306"/>
    </source>
</evidence>
<protein>
    <recommendedName>
        <fullName evidence="6">Anaphase-promoting complex subunit 10</fullName>
    </recommendedName>
</protein>
<name>A0A1J4JB94_9EUKA</name>
<keyword evidence="5 6" id="KW-0131">Cell cycle</keyword>
<dbReference type="GO" id="GO:0070979">
    <property type="term" value="P:protein K11-linked ubiquitination"/>
    <property type="evidence" value="ECO:0007669"/>
    <property type="project" value="TreeGrafter"/>
</dbReference>
<dbReference type="GO" id="GO:0005680">
    <property type="term" value="C:anaphase-promoting complex"/>
    <property type="evidence" value="ECO:0007669"/>
    <property type="project" value="InterPro"/>
</dbReference>
<dbReference type="InterPro" id="IPR008979">
    <property type="entry name" value="Galactose-bd-like_sf"/>
</dbReference>
<feature type="domain" description="DOC" evidence="7">
    <location>
        <begin position="1"/>
        <end position="163"/>
    </location>
</feature>
<evidence type="ECO:0000256" key="3">
    <source>
        <dbReference type="ARBA" id="ARBA00022776"/>
    </source>
</evidence>
<evidence type="ECO:0000256" key="6">
    <source>
        <dbReference type="PIRNR" id="PIRNR028841"/>
    </source>
</evidence>
<dbReference type="Proteomes" id="UP000179807">
    <property type="component" value="Unassembled WGS sequence"/>
</dbReference>
<evidence type="ECO:0000259" key="7">
    <source>
        <dbReference type="PROSITE" id="PS51284"/>
    </source>
</evidence>
<keyword evidence="4 6" id="KW-0833">Ubl conjugation pathway</keyword>
<dbReference type="GeneID" id="94846091"/>
<dbReference type="SMART" id="SM01337">
    <property type="entry name" value="APC10"/>
    <property type="match status" value="1"/>
</dbReference>
<dbReference type="PIRSF" id="PIRSF028841">
    <property type="entry name" value="APC10_sub"/>
    <property type="match status" value="1"/>
</dbReference>
<comment type="similarity">
    <text evidence="1 6">Belongs to the APC10 family.</text>
</comment>
<comment type="caution">
    <text evidence="8">The sequence shown here is derived from an EMBL/GenBank/DDBJ whole genome shotgun (WGS) entry which is preliminary data.</text>
</comment>
<dbReference type="PROSITE" id="PS51284">
    <property type="entry name" value="DOC"/>
    <property type="match status" value="1"/>
</dbReference>
<dbReference type="GO" id="GO:0031145">
    <property type="term" value="P:anaphase-promoting complex-dependent catabolic process"/>
    <property type="evidence" value="ECO:0007669"/>
    <property type="project" value="InterPro"/>
</dbReference>